<accession>A0A2P8R1H9</accession>
<evidence type="ECO:0000256" key="1">
    <source>
        <dbReference type="ARBA" id="ARBA00009075"/>
    </source>
</evidence>
<reference evidence="6" key="1">
    <citation type="submission" date="2017-10" db="EMBL/GenBank/DDBJ databases">
        <title>Campylobacter species from seals.</title>
        <authorList>
            <person name="Gilbert M.J."/>
            <person name="Zomer A.L."/>
            <person name="Timmerman A.J."/>
            <person name="Duim B."/>
            <person name="Wagenaar J.A."/>
        </authorList>
    </citation>
    <scope>NUCLEOTIDE SEQUENCE [LARGE SCALE GENOMIC DNA]</scope>
    <source>
        <strain evidence="6">17S00004-5</strain>
    </source>
</reference>
<evidence type="ECO:0000256" key="2">
    <source>
        <dbReference type="ARBA" id="ARBA00022448"/>
    </source>
</evidence>
<dbReference type="RefSeq" id="WP_106871192.1">
    <property type="nucleotide sequence ID" value="NZ_CP053841.1"/>
</dbReference>
<evidence type="ECO:0000313" key="5">
    <source>
        <dbReference type="EMBL" id="PSM52357.1"/>
    </source>
</evidence>
<organism evidence="5 6">
    <name type="scientific">Campylobacter blaseri</name>
    <dbReference type="NCBI Taxonomy" id="2042961"/>
    <lineage>
        <taxon>Bacteria</taxon>
        <taxon>Pseudomonadati</taxon>
        <taxon>Campylobacterota</taxon>
        <taxon>Epsilonproteobacteria</taxon>
        <taxon>Campylobacterales</taxon>
        <taxon>Campylobacteraceae</taxon>
        <taxon>Campylobacter</taxon>
    </lineage>
</organism>
<feature type="signal peptide" evidence="4">
    <location>
        <begin position="1"/>
        <end position="22"/>
    </location>
</feature>
<name>A0A2P8R1H9_9BACT</name>
<protein>
    <recommendedName>
        <fullName evidence="7">Outer membrane porin, OprD family</fullName>
    </recommendedName>
</protein>
<evidence type="ECO:0000256" key="3">
    <source>
        <dbReference type="ARBA" id="ARBA00022729"/>
    </source>
</evidence>
<dbReference type="AlphaFoldDB" id="A0A2P8R1H9"/>
<keyword evidence="6" id="KW-1185">Reference proteome</keyword>
<keyword evidence="3 4" id="KW-0732">Signal</keyword>
<dbReference type="GO" id="GO:0015288">
    <property type="term" value="F:porin activity"/>
    <property type="evidence" value="ECO:0007669"/>
    <property type="project" value="TreeGrafter"/>
</dbReference>
<dbReference type="InterPro" id="IPR005318">
    <property type="entry name" value="OM_porin_bac"/>
</dbReference>
<dbReference type="OrthoDB" id="5338521at2"/>
<evidence type="ECO:0000313" key="6">
    <source>
        <dbReference type="Proteomes" id="UP000240535"/>
    </source>
</evidence>
<dbReference type="GO" id="GO:0016020">
    <property type="term" value="C:membrane"/>
    <property type="evidence" value="ECO:0007669"/>
    <property type="project" value="InterPro"/>
</dbReference>
<evidence type="ECO:0008006" key="7">
    <source>
        <dbReference type="Google" id="ProtNLM"/>
    </source>
</evidence>
<dbReference type="InterPro" id="IPR023614">
    <property type="entry name" value="Porin_dom_sf"/>
</dbReference>
<keyword evidence="2" id="KW-0813">Transport</keyword>
<comment type="similarity">
    <text evidence="1">Belongs to the outer membrane porin (Opr) (TC 1.B.25) family.</text>
</comment>
<proteinExistence type="inferred from homology"/>
<dbReference type="PANTHER" id="PTHR34596">
    <property type="entry name" value="CHITOPORIN"/>
    <property type="match status" value="1"/>
</dbReference>
<sequence length="424" mass="47847">MKLCKLSLIIILNISICSTLTAKDSLAEAFQNGELKGELKAWYWHRDNSQKYNANVTNFAIELGYKTDNFYGFYLGATFQANSTPWINNKAKELFIKEQYASGAILSEAYIGYNFYKTDIKIGRQYIDTPIASGSLTRIFKESFQGVTIQSNYLENTLLYAGYIDKFQGRTSATYDITDTGDAPKFHNSMTLGGASDKTYKFNNAWYAGMSNSSLQNLKISAAYGRINNVKFGVNKKYDLGIYYTELNYDLAINDVKLGFDFSYRGSNSDYEQYDGSLFDIRARFSFLNGISGLVATTTVSDKASVITGMGLGVSTYTFLPIRGPFIFSTQAGTDTYKFQLNYDFSKIGVQNLKTSAQYVTAKRKDNWKNNIDYDGYALTASYKIPKVQGLNLNLVLSSLDIKNKNLQKKTEIDEIWFKLGYKF</sequence>
<dbReference type="PANTHER" id="PTHR34596:SF2">
    <property type="entry name" value="CHITOPORIN"/>
    <property type="match status" value="1"/>
</dbReference>
<feature type="chain" id="PRO_5015602240" description="Outer membrane porin, OprD family" evidence="4">
    <location>
        <begin position="23"/>
        <end position="424"/>
    </location>
</feature>
<dbReference type="Pfam" id="PF03573">
    <property type="entry name" value="OprD"/>
    <property type="match status" value="1"/>
</dbReference>
<dbReference type="EMBL" id="PDHH01000003">
    <property type="protein sequence ID" value="PSM52357.1"/>
    <property type="molecule type" value="Genomic_DNA"/>
</dbReference>
<dbReference type="SUPFAM" id="SSF56935">
    <property type="entry name" value="Porins"/>
    <property type="match status" value="1"/>
</dbReference>
<dbReference type="Proteomes" id="UP000240535">
    <property type="component" value="Unassembled WGS sequence"/>
</dbReference>
<dbReference type="Gene3D" id="2.40.160.10">
    <property type="entry name" value="Porin"/>
    <property type="match status" value="1"/>
</dbReference>
<evidence type="ECO:0000256" key="4">
    <source>
        <dbReference type="SAM" id="SignalP"/>
    </source>
</evidence>
<gene>
    <name evidence="5" type="ORF">CQ405_04710</name>
</gene>
<comment type="caution">
    <text evidence="5">The sequence shown here is derived from an EMBL/GenBank/DDBJ whole genome shotgun (WGS) entry which is preliminary data.</text>
</comment>